<keyword evidence="3" id="KW-1185">Reference proteome</keyword>
<evidence type="ECO:0000313" key="3">
    <source>
        <dbReference type="Proteomes" id="UP001341245"/>
    </source>
</evidence>
<feature type="compositionally biased region" description="Low complexity" evidence="1">
    <location>
        <begin position="149"/>
        <end position="164"/>
    </location>
</feature>
<evidence type="ECO:0000313" key="2">
    <source>
        <dbReference type="EMBL" id="KAK6002314.1"/>
    </source>
</evidence>
<evidence type="ECO:0000256" key="1">
    <source>
        <dbReference type="SAM" id="MobiDB-lite"/>
    </source>
</evidence>
<reference evidence="2 3" key="1">
    <citation type="submission" date="2023-11" db="EMBL/GenBank/DDBJ databases">
        <title>Draft genome sequence and annotation of the polyextremotolerant black yeast-like fungus Aureobasidium pullulans NRRL 62042.</title>
        <authorList>
            <person name="Dielentheis-Frenken M.R.E."/>
            <person name="Wibberg D."/>
            <person name="Blank L.M."/>
            <person name="Tiso T."/>
        </authorList>
    </citation>
    <scope>NUCLEOTIDE SEQUENCE [LARGE SCALE GENOMIC DNA]</scope>
    <source>
        <strain evidence="2 3">NRRL 62042</strain>
    </source>
</reference>
<protein>
    <recommendedName>
        <fullName evidence="4">SprT-like domain-containing protein</fullName>
    </recommendedName>
</protein>
<evidence type="ECO:0008006" key="4">
    <source>
        <dbReference type="Google" id="ProtNLM"/>
    </source>
</evidence>
<accession>A0ABR0TCZ2</accession>
<dbReference type="EMBL" id="JASGXD010000012">
    <property type="protein sequence ID" value="KAK6002314.1"/>
    <property type="molecule type" value="Genomic_DNA"/>
</dbReference>
<organism evidence="2 3">
    <name type="scientific">Aureobasidium pullulans</name>
    <name type="common">Black yeast</name>
    <name type="synonym">Pullularia pullulans</name>
    <dbReference type="NCBI Taxonomy" id="5580"/>
    <lineage>
        <taxon>Eukaryota</taxon>
        <taxon>Fungi</taxon>
        <taxon>Dikarya</taxon>
        <taxon>Ascomycota</taxon>
        <taxon>Pezizomycotina</taxon>
        <taxon>Dothideomycetes</taxon>
        <taxon>Dothideomycetidae</taxon>
        <taxon>Dothideales</taxon>
        <taxon>Saccotheciaceae</taxon>
        <taxon>Aureobasidium</taxon>
    </lineage>
</organism>
<comment type="caution">
    <text evidence="2">The sequence shown here is derived from an EMBL/GenBank/DDBJ whole genome shotgun (WGS) entry which is preliminary data.</text>
</comment>
<feature type="region of interest" description="Disordered" evidence="1">
    <location>
        <begin position="149"/>
        <end position="172"/>
    </location>
</feature>
<gene>
    <name evidence="2" type="ORF">QM012_001952</name>
</gene>
<dbReference type="Proteomes" id="UP001341245">
    <property type="component" value="Unassembled WGS sequence"/>
</dbReference>
<name>A0ABR0TCZ2_AURPU</name>
<sequence length="345" mass="39645">MPAPERGFGYGKHTTPAVAYREYKKTGIEDAAGKVTIPVVDDLYIHPIFSREMWETQELASRSLPYWDTLKPVWQLATLLLEEKVMSGFLCGMLDPKCHHEIRRPLNSRKCYWFEAKHNPTREDLWSLWDAIWKLKDVVRFGALENQTNSSRTTSGTTTPDKSSPGLKPSGCGSKILINEDILSMLCSKTKPSDYSVAWIPGTDDDSGLLRLHFQLATTLVHELMHSLWYAHFGDVQEPFFRDHRFAELGWTHETMLYGGAIGPISDRVTVPYGFCIQDWPGQIRVVRYPQLITYGAQPTKSVEYYPVPMEWLPKFFTQGFWDEVERFGLPAFKCPRPPYSVRRS</sequence>
<proteinExistence type="predicted"/>